<dbReference type="EMBL" id="MSDO01000020">
    <property type="protein sequence ID" value="OLO03565.1"/>
    <property type="molecule type" value="Genomic_DNA"/>
</dbReference>
<keyword evidence="3" id="KW-0472">Membrane</keyword>
<protein>
    <submittedName>
        <fullName evidence="5">FMN-binding glutamate synthase family protein</fullName>
    </submittedName>
</protein>
<keyword evidence="3" id="KW-0812">Transmembrane</keyword>
<dbReference type="GO" id="GO:0006537">
    <property type="term" value="P:glutamate biosynthetic process"/>
    <property type="evidence" value="ECO:0007669"/>
    <property type="project" value="InterPro"/>
</dbReference>
<dbReference type="GO" id="GO:0015930">
    <property type="term" value="F:glutamate synthase activity"/>
    <property type="evidence" value="ECO:0007669"/>
    <property type="project" value="InterPro"/>
</dbReference>
<feature type="domain" description="Glutamate synthase" evidence="4">
    <location>
        <begin position="162"/>
        <end position="479"/>
    </location>
</feature>
<keyword evidence="3" id="KW-1133">Transmembrane helix</keyword>
<comment type="similarity">
    <text evidence="1 2">Belongs to the glutamate synthase family.</text>
</comment>
<organism evidence="5 6">
    <name type="scientific">Salinicola socius</name>
    <dbReference type="NCBI Taxonomy" id="404433"/>
    <lineage>
        <taxon>Bacteria</taxon>
        <taxon>Pseudomonadati</taxon>
        <taxon>Pseudomonadota</taxon>
        <taxon>Gammaproteobacteria</taxon>
        <taxon>Oceanospirillales</taxon>
        <taxon>Halomonadaceae</taxon>
        <taxon>Salinicola</taxon>
    </lineage>
</organism>
<dbReference type="InterPro" id="IPR024188">
    <property type="entry name" value="GltB"/>
</dbReference>
<dbReference type="PANTHER" id="PTHR43819">
    <property type="entry name" value="ARCHAEAL-TYPE GLUTAMATE SYNTHASE [NADPH]"/>
    <property type="match status" value="1"/>
</dbReference>
<dbReference type="CDD" id="cd02808">
    <property type="entry name" value="GltS_FMN"/>
    <property type="match status" value="1"/>
</dbReference>
<dbReference type="RefSeq" id="WP_075570665.1">
    <property type="nucleotide sequence ID" value="NZ_MSDO01000020.1"/>
</dbReference>
<evidence type="ECO:0000256" key="3">
    <source>
        <dbReference type="SAM" id="Phobius"/>
    </source>
</evidence>
<dbReference type="InterPro" id="IPR013785">
    <property type="entry name" value="Aldolase_TIM"/>
</dbReference>
<dbReference type="Gene3D" id="3.20.20.70">
    <property type="entry name" value="Aldolase class I"/>
    <property type="match status" value="1"/>
</dbReference>
<accession>A0A1Q8SQ55</accession>
<gene>
    <name evidence="5" type="ORF">BTW07_13285</name>
</gene>
<evidence type="ECO:0000256" key="2">
    <source>
        <dbReference type="PIRNR" id="PIRNR006429"/>
    </source>
</evidence>
<comment type="caution">
    <text evidence="5">The sequence shown here is derived from an EMBL/GenBank/DDBJ whole genome shotgun (WGS) entry which is preliminary data.</text>
</comment>
<dbReference type="InterPro" id="IPR002932">
    <property type="entry name" value="Glu_synthdom"/>
</dbReference>
<dbReference type="SUPFAM" id="SSF51395">
    <property type="entry name" value="FMN-linked oxidoreductases"/>
    <property type="match status" value="1"/>
</dbReference>
<evidence type="ECO:0000259" key="4">
    <source>
        <dbReference type="Pfam" id="PF01645"/>
    </source>
</evidence>
<name>A0A1Q8SQ55_9GAMM</name>
<sequence length="551" mass="60587">MSYATGLSRLPLRNAAFIVSLCLLVVSLIGLASSSHWWWGVAIFGGLSWLGFHDTRQKRRTISRNYPILAHCRYILESIGPEIRQYFIQSDLDERPFSREQRAVVYQRAKNESDKKPFGSLIDMYAPGHEWINHSLRPAHIEDSDFRIRVGGSLCSQPYSASVFNISAMSFGSLSGNAIEALNAGARKGGFYHDTGEGSISRYHRIHGGDLVWEIGSGYFGCRHDDGSFNEERFAANARDEQVKMIEIKLSQGAKPGHGGILPAAKVTAEIAEAREVPMGEDVVSPAGHSAFSTPLELMTFIGRLRELSGGKPVGFKLAIGHPWEWFAMVKAMRETGQRPDFIVVDGGEGGTGAAPLEFINRLGVPLTEALMLVHNTLVGAGLRDEIKIGAAGKVTSGFNIARTMALGADWCNAARGFMFSLGCIQALNCHSDKCPSGVATQDSKRSGHLDVADKTERVYNFHRNTLKGLAEMLAAAGLQHPAELGPEHIIRRVSADEIQSYDKLFTFLKPDELLDGNSQHTVFKNYWEEARSDSFLPPAQLAELRLTKLR</sequence>
<dbReference type="PIRSF" id="PIRSF500060">
    <property type="entry name" value="UCP500060"/>
    <property type="match status" value="1"/>
</dbReference>
<proteinExistence type="inferred from homology"/>
<dbReference type="FunFam" id="3.20.20.70:FF:000156">
    <property type="entry name" value="Glutamate synthase domain protein"/>
    <property type="match status" value="1"/>
</dbReference>
<evidence type="ECO:0000313" key="6">
    <source>
        <dbReference type="Proteomes" id="UP000186878"/>
    </source>
</evidence>
<keyword evidence="6" id="KW-1185">Reference proteome</keyword>
<evidence type="ECO:0000256" key="1">
    <source>
        <dbReference type="ARBA" id="ARBA00009716"/>
    </source>
</evidence>
<feature type="transmembrane region" description="Helical" evidence="3">
    <location>
        <begin position="12"/>
        <end position="31"/>
    </location>
</feature>
<dbReference type="AlphaFoldDB" id="A0A1Q8SQ55"/>
<dbReference type="PIRSF" id="PIRSF006429">
    <property type="entry name" value="GOGAT_lg_2"/>
    <property type="match status" value="1"/>
</dbReference>
<dbReference type="Proteomes" id="UP000186878">
    <property type="component" value="Unassembled WGS sequence"/>
</dbReference>
<dbReference type="Pfam" id="PF01645">
    <property type="entry name" value="Glu_synthase"/>
    <property type="match status" value="1"/>
</dbReference>
<dbReference type="InterPro" id="IPR027283">
    <property type="entry name" value="YerD"/>
</dbReference>
<reference evidence="5 6" key="1">
    <citation type="submission" date="2016-12" db="EMBL/GenBank/DDBJ databases">
        <title>Draft genome sequences of strains Salinicola socius SMB35, Salinicola sp. MH3R3-1 and Chromohalobacter sp. SMB17 from the Verkhnekamsk potash mining region of Russia.</title>
        <authorList>
            <person name="Mavrodi D.V."/>
            <person name="Olsson B.E."/>
            <person name="Korsakova E.S."/>
            <person name="Pyankova A."/>
            <person name="Mavrodi O.V."/>
            <person name="Plotnikova E.G."/>
        </authorList>
    </citation>
    <scope>NUCLEOTIDE SEQUENCE [LARGE SCALE GENOMIC DNA]</scope>
    <source>
        <strain evidence="5 6">SMB35</strain>
    </source>
</reference>
<dbReference type="OrthoDB" id="9795032at2"/>
<dbReference type="STRING" id="404433.BTW07_13285"/>
<evidence type="ECO:0000313" key="5">
    <source>
        <dbReference type="EMBL" id="OLO03565.1"/>
    </source>
</evidence>
<dbReference type="PANTHER" id="PTHR43819:SF1">
    <property type="entry name" value="ARCHAEAL-TYPE GLUTAMATE SYNTHASE [NADPH]"/>
    <property type="match status" value="1"/>
</dbReference>